<dbReference type="Pfam" id="PF01833">
    <property type="entry name" value="TIG"/>
    <property type="match status" value="1"/>
</dbReference>
<dbReference type="InterPro" id="IPR014756">
    <property type="entry name" value="Ig_E-set"/>
</dbReference>
<protein>
    <submittedName>
        <fullName evidence="2">IPT/TIG domain-containing protein</fullName>
    </submittedName>
</protein>
<accession>A0A1I5HQS9</accession>
<dbReference type="Gene3D" id="2.60.40.10">
    <property type="entry name" value="Immunoglobulins"/>
    <property type="match status" value="1"/>
</dbReference>
<evidence type="ECO:0000259" key="1">
    <source>
        <dbReference type="Pfam" id="PF01833"/>
    </source>
</evidence>
<name>A0A1I5HQS9_9ACTN</name>
<dbReference type="InterPro" id="IPR002909">
    <property type="entry name" value="IPT_dom"/>
</dbReference>
<dbReference type="CDD" id="cd00603">
    <property type="entry name" value="IPT_PCSR"/>
    <property type="match status" value="1"/>
</dbReference>
<evidence type="ECO:0000313" key="3">
    <source>
        <dbReference type="Proteomes" id="UP000183642"/>
    </source>
</evidence>
<keyword evidence="3" id="KW-1185">Reference proteome</keyword>
<dbReference type="AlphaFoldDB" id="A0A1I5HQS9"/>
<proteinExistence type="predicted"/>
<sequence>MTIELPLQGAHLTGGLERVSWWNGRILTAEDMTDHQRAVDEADRRLGRTGGAGVVDGLFVSRRPDGRSVDVTAGLAVDETGETLALGTDVTVHLVPPPGPAARTPPADFVACRTVPQAATVAGTGVYLLTIASAAGSRGAAPGSAATGVGASACGPRFDVAGVQFRLVEIDIGGLAEAGGHGKGDLGVLASLRSRRRDPRLRNVIAHVLLDTLVRARSLLAPFGPPGRYTPALQRLADGGTLAACEVPLAVVVWAGDRADFVDTWAARRTPSTAPGAWPSAFIGARGSDGGLPVLLQFADHLGALVGPGVPPAGRLTREARQHFRYLPPAVLLPLVERSGQQGVDPSVFLTGLRVRDGGSMVAGRVWPLLTASLTAPVVDLDADVVLHSYTVEEAVDAGAGQPYLVLAADHLRHLATPPVEDGRPVITGVSPPGDHEIGSRITVHGRNFAVPDSHNTVTVGGARVRRFHAGTPGTALVFDVPSMPRVPRTASIVVSNEGGTADTPISVIAPVVVPQGALEIAEDLADLAGKQLDPGETVTAHWLVTALTDVPGVYTFSPLVSGSSNVPDRVWLETAAVVDDAGNEKDTFELAPATAGSGEAVRIGIRITIPVGTEQADLALRCTLVANPADPLLNRTSSLVLLTVSGKMQASDPRTTFGVPFLVGGSGGVADDGALVMAPGDRGQMLIAERFDAAATVTYTASITPATPGFWVLEQPTPGPSQEIAVEAGSPGLFGVTVRSLREDPSPSRTLRVQVSADPGGGAEGYVSFVRLRLRNS</sequence>
<feature type="domain" description="IPT/TIG" evidence="1">
    <location>
        <begin position="425"/>
        <end position="497"/>
    </location>
</feature>
<dbReference type="Proteomes" id="UP000183642">
    <property type="component" value="Unassembled WGS sequence"/>
</dbReference>
<evidence type="ECO:0000313" key="2">
    <source>
        <dbReference type="EMBL" id="SFO50171.1"/>
    </source>
</evidence>
<dbReference type="SUPFAM" id="SSF81296">
    <property type="entry name" value="E set domains"/>
    <property type="match status" value="1"/>
</dbReference>
<dbReference type="GO" id="GO:0005975">
    <property type="term" value="P:carbohydrate metabolic process"/>
    <property type="evidence" value="ECO:0007669"/>
    <property type="project" value="UniProtKB-ARBA"/>
</dbReference>
<reference evidence="3" key="1">
    <citation type="submission" date="2016-10" db="EMBL/GenBank/DDBJ databases">
        <authorList>
            <person name="Varghese N."/>
            <person name="Submissions S."/>
        </authorList>
    </citation>
    <scope>NUCLEOTIDE SEQUENCE [LARGE SCALE GENOMIC DNA]</scope>
    <source>
        <strain evidence="3">DSM 43161</strain>
    </source>
</reference>
<organism evidence="2 3">
    <name type="scientific">Geodermatophilus obscurus</name>
    <dbReference type="NCBI Taxonomy" id="1861"/>
    <lineage>
        <taxon>Bacteria</taxon>
        <taxon>Bacillati</taxon>
        <taxon>Actinomycetota</taxon>
        <taxon>Actinomycetes</taxon>
        <taxon>Geodermatophilales</taxon>
        <taxon>Geodermatophilaceae</taxon>
        <taxon>Geodermatophilus</taxon>
    </lineage>
</organism>
<dbReference type="InterPro" id="IPR013783">
    <property type="entry name" value="Ig-like_fold"/>
</dbReference>
<dbReference type="OrthoDB" id="5500480at2"/>
<dbReference type="RefSeq" id="WP_075015176.1">
    <property type="nucleotide sequence ID" value="NZ_FOWE01000010.1"/>
</dbReference>
<dbReference type="EMBL" id="FOWE01000010">
    <property type="protein sequence ID" value="SFO50171.1"/>
    <property type="molecule type" value="Genomic_DNA"/>
</dbReference>
<gene>
    <name evidence="2" type="ORF">SAMN05660359_03899</name>
</gene>